<dbReference type="Gene3D" id="3.90.1150.10">
    <property type="entry name" value="Aspartate Aminotransferase, domain 1"/>
    <property type="match status" value="1"/>
</dbReference>
<dbReference type="GO" id="GO:0008483">
    <property type="term" value="F:transaminase activity"/>
    <property type="evidence" value="ECO:0007669"/>
    <property type="project" value="UniProtKB-KW"/>
</dbReference>
<dbReference type="Gene3D" id="3.40.640.10">
    <property type="entry name" value="Type I PLP-dependent aspartate aminotransferase-like (Major domain)"/>
    <property type="match status" value="1"/>
</dbReference>
<dbReference type="SUPFAM" id="SSF53383">
    <property type="entry name" value="PLP-dependent transferases"/>
    <property type="match status" value="1"/>
</dbReference>
<comment type="cofactor">
    <cofactor evidence="1">
        <name>pyridoxal 5'-phosphate</name>
        <dbReference type="ChEBI" id="CHEBI:597326"/>
    </cofactor>
</comment>
<reference evidence="6 7" key="1">
    <citation type="journal article" date="2019" name="ISME J.">
        <title>Genome analyses of uncultured TG2/ZB3 bacteria in 'Margulisbacteria' specifically attached to ectosymbiotic spirochetes of protists in the termite gut.</title>
        <authorList>
            <person name="Utami Y.D."/>
            <person name="Kuwahara H."/>
            <person name="Igai K."/>
            <person name="Murakami T."/>
            <person name="Sugaya K."/>
            <person name="Morikawa T."/>
            <person name="Nagura Y."/>
            <person name="Yuki M."/>
            <person name="Deevong P."/>
            <person name="Inoue T."/>
            <person name="Kihara K."/>
            <person name="Lo N."/>
            <person name="Yamada A."/>
            <person name="Ohkuma M."/>
            <person name="Hongoh Y."/>
        </authorList>
    </citation>
    <scope>NUCLEOTIDE SEQUENCE [LARGE SCALE GENOMIC DNA]</scope>
    <source>
        <strain evidence="6">NkOx7-01</strain>
    </source>
</reference>
<dbReference type="FunFam" id="3.40.640.10:FF:000004">
    <property type="entry name" value="Acetylornithine aminotransferase"/>
    <property type="match status" value="1"/>
</dbReference>
<dbReference type="InterPro" id="IPR015422">
    <property type="entry name" value="PyrdxlP-dep_Trfase_small"/>
</dbReference>
<proteinExistence type="inferred from homology"/>
<keyword evidence="4 5" id="KW-0663">Pyridoxal phosphate</keyword>
<keyword evidence="2 6" id="KW-0032">Aminotransferase</keyword>
<dbReference type="PANTHER" id="PTHR11986">
    <property type="entry name" value="AMINOTRANSFERASE CLASS III"/>
    <property type="match status" value="1"/>
</dbReference>
<name>A0A388TCH4_TERA1</name>
<dbReference type="AlphaFoldDB" id="A0A388TCH4"/>
<dbReference type="PANTHER" id="PTHR11986:SF79">
    <property type="entry name" value="ACETYLORNITHINE AMINOTRANSFERASE, MITOCHONDRIAL"/>
    <property type="match status" value="1"/>
</dbReference>
<dbReference type="InterPro" id="IPR015424">
    <property type="entry name" value="PyrdxlP-dep_Trfase"/>
</dbReference>
<protein>
    <submittedName>
        <fullName evidence="6">Acetylornithine/succinyldiaminopimelate/ putrescine aminotransferase</fullName>
    </submittedName>
</protein>
<dbReference type="CDD" id="cd00610">
    <property type="entry name" value="OAT_like"/>
    <property type="match status" value="1"/>
</dbReference>
<dbReference type="InterPro" id="IPR050103">
    <property type="entry name" value="Class-III_PLP-dep_AT"/>
</dbReference>
<dbReference type="InterPro" id="IPR005814">
    <property type="entry name" value="Aminotrans_3"/>
</dbReference>
<evidence type="ECO:0000256" key="5">
    <source>
        <dbReference type="RuleBase" id="RU003560"/>
    </source>
</evidence>
<evidence type="ECO:0000256" key="4">
    <source>
        <dbReference type="ARBA" id="ARBA00022898"/>
    </source>
</evidence>
<gene>
    <name evidence="6" type="primary">argD</name>
    <name evidence="6" type="ORF">NO1_1717</name>
</gene>
<accession>A0A388TCH4</accession>
<evidence type="ECO:0000313" key="6">
    <source>
        <dbReference type="EMBL" id="GBR74560.1"/>
    </source>
</evidence>
<dbReference type="EMBL" id="BGZN01000055">
    <property type="protein sequence ID" value="GBR74560.1"/>
    <property type="molecule type" value="Genomic_DNA"/>
</dbReference>
<comment type="similarity">
    <text evidence="5">Belongs to the class-III pyridoxal-phosphate-dependent aminotransferase family.</text>
</comment>
<dbReference type="PROSITE" id="PS00600">
    <property type="entry name" value="AA_TRANSFER_CLASS_3"/>
    <property type="match status" value="1"/>
</dbReference>
<evidence type="ECO:0000256" key="2">
    <source>
        <dbReference type="ARBA" id="ARBA00022576"/>
    </source>
</evidence>
<keyword evidence="7" id="KW-1185">Reference proteome</keyword>
<evidence type="ECO:0000313" key="7">
    <source>
        <dbReference type="Proteomes" id="UP000269352"/>
    </source>
</evidence>
<organism evidence="6 7">
    <name type="scientific">Termititenax aidoneus</name>
    <dbReference type="NCBI Taxonomy" id="2218524"/>
    <lineage>
        <taxon>Bacteria</taxon>
        <taxon>Bacillati</taxon>
        <taxon>Candidatus Margulisiibacteriota</taxon>
        <taxon>Candidatus Termititenacia</taxon>
        <taxon>Candidatus Termititenacales</taxon>
        <taxon>Candidatus Termititenacaceae</taxon>
        <taxon>Candidatus Termititenax</taxon>
    </lineage>
</organism>
<dbReference type="InterPro" id="IPR015421">
    <property type="entry name" value="PyrdxlP-dep_Trfase_major"/>
</dbReference>
<dbReference type="InterPro" id="IPR049704">
    <property type="entry name" value="Aminotrans_3_PPA_site"/>
</dbReference>
<evidence type="ECO:0000256" key="1">
    <source>
        <dbReference type="ARBA" id="ARBA00001933"/>
    </source>
</evidence>
<dbReference type="Proteomes" id="UP000269352">
    <property type="component" value="Unassembled WGS sequence"/>
</dbReference>
<evidence type="ECO:0000256" key="3">
    <source>
        <dbReference type="ARBA" id="ARBA00022679"/>
    </source>
</evidence>
<comment type="caution">
    <text evidence="6">The sequence shown here is derived from an EMBL/GenBank/DDBJ whole genome shotgun (WGS) entry which is preliminary data.</text>
</comment>
<dbReference type="GO" id="GO:0030170">
    <property type="term" value="F:pyridoxal phosphate binding"/>
    <property type="evidence" value="ECO:0007669"/>
    <property type="project" value="InterPro"/>
</dbReference>
<dbReference type="GO" id="GO:0042802">
    <property type="term" value="F:identical protein binding"/>
    <property type="evidence" value="ECO:0007669"/>
    <property type="project" value="TreeGrafter"/>
</dbReference>
<dbReference type="Pfam" id="PF00202">
    <property type="entry name" value="Aminotran_3"/>
    <property type="match status" value="1"/>
</dbReference>
<keyword evidence="3" id="KW-0808">Transferase</keyword>
<dbReference type="PIRSF" id="PIRSF000521">
    <property type="entry name" value="Transaminase_4ab_Lys_Orn"/>
    <property type="match status" value="1"/>
</dbReference>
<sequence length="417" mass="45991">MVSVKEQVLADSRQYWNTGKTQEWQDLGINFVMGKREGYYFWDLDGRRLMDVHINGGTFSLGHRNPEIREALIKGLEEYDIGNHHFPSPQKAALAKELVKVSPGLTHAIFGAAGAEAVDLALKTARCATGRKKIISVQNCYHGHTGLAVAAGAERYAKIFLADRGEEENAKVPFNDIAALERELGKDAAACVIMETIPATYGFPLPQDGYLPAVKKLCEKHGALYIADEVQTGLMRSGQMWCIAAYGVVPDIIVTSKGLGGGLYPISAVIMNDRAARWLTIDGSAHMSTFGGTELGCLVARKVLEILQRQETIDNIHFVAEYLRAGLEQIKKENPDTFVEIRQNGLIMGLRFAGTRGAIPVMQHLYRNHGVWAIYSMLDNRVLQFKPGVLCSREYCAELLERLGAGIKAAREDILQS</sequence>